<dbReference type="HOGENOM" id="CLU_396472_0_0_1"/>
<protein>
    <submittedName>
        <fullName evidence="4">Uncharacterized protein</fullName>
    </submittedName>
</protein>
<gene>
    <name evidence="4" type="ORF">A1Q2_05612</name>
</gene>
<evidence type="ECO:0000256" key="2">
    <source>
        <dbReference type="ARBA" id="ARBA00023242"/>
    </source>
</evidence>
<reference evidence="4 5" key="1">
    <citation type="journal article" date="2012" name="Eukaryot. Cell">
        <title>Genome sequence of the Trichosporon asahii environmental strain CBS 8904.</title>
        <authorList>
            <person name="Yang R.Y."/>
            <person name="Li H.T."/>
            <person name="Zhu H."/>
            <person name="Zhou G.P."/>
            <person name="Wang M."/>
            <person name="Wang L."/>
        </authorList>
    </citation>
    <scope>NUCLEOTIDE SEQUENCE [LARGE SCALE GENOMIC DNA]</scope>
    <source>
        <strain evidence="4 5">CBS 8904</strain>
    </source>
</reference>
<dbReference type="Pfam" id="PF11951">
    <property type="entry name" value="Fungal_trans_2"/>
    <property type="match status" value="1"/>
</dbReference>
<evidence type="ECO:0000313" key="5">
    <source>
        <dbReference type="Proteomes" id="UP000006757"/>
    </source>
</evidence>
<organism evidence="4 5">
    <name type="scientific">Trichosporon asahii var. asahii (strain CBS 8904)</name>
    <name type="common">Yeast</name>
    <dbReference type="NCBI Taxonomy" id="1220162"/>
    <lineage>
        <taxon>Eukaryota</taxon>
        <taxon>Fungi</taxon>
        <taxon>Dikarya</taxon>
        <taxon>Basidiomycota</taxon>
        <taxon>Agaricomycotina</taxon>
        <taxon>Tremellomycetes</taxon>
        <taxon>Trichosporonales</taxon>
        <taxon>Trichosporonaceae</taxon>
        <taxon>Trichosporon</taxon>
    </lineage>
</organism>
<dbReference type="AlphaFoldDB" id="K1VTS2"/>
<feature type="region of interest" description="Disordered" evidence="3">
    <location>
        <begin position="633"/>
        <end position="682"/>
    </location>
</feature>
<dbReference type="InParanoid" id="K1VTS2"/>
<dbReference type="STRING" id="1220162.K1VTS2"/>
<dbReference type="GO" id="GO:0005634">
    <property type="term" value="C:nucleus"/>
    <property type="evidence" value="ECO:0007669"/>
    <property type="project" value="UniProtKB-SubCell"/>
</dbReference>
<feature type="compositionally biased region" description="Polar residues" evidence="3">
    <location>
        <begin position="163"/>
        <end position="174"/>
    </location>
</feature>
<feature type="region of interest" description="Disordered" evidence="3">
    <location>
        <begin position="1"/>
        <end position="24"/>
    </location>
</feature>
<feature type="region of interest" description="Disordered" evidence="3">
    <location>
        <begin position="163"/>
        <end position="230"/>
    </location>
</feature>
<keyword evidence="5" id="KW-1185">Reference proteome</keyword>
<evidence type="ECO:0000256" key="1">
    <source>
        <dbReference type="ARBA" id="ARBA00004123"/>
    </source>
</evidence>
<name>K1VTS2_TRIAC</name>
<dbReference type="InterPro" id="IPR021858">
    <property type="entry name" value="Fun_TF"/>
</dbReference>
<dbReference type="eggNOG" id="ENOG502QW5G">
    <property type="taxonomic scope" value="Eukaryota"/>
</dbReference>
<comment type="subcellular location">
    <subcellularLocation>
        <location evidence="1">Nucleus</location>
    </subcellularLocation>
</comment>
<evidence type="ECO:0000256" key="3">
    <source>
        <dbReference type="SAM" id="MobiDB-lite"/>
    </source>
</evidence>
<dbReference type="EMBL" id="AMBO01000350">
    <property type="protein sequence ID" value="EKD00088.1"/>
    <property type="molecule type" value="Genomic_DNA"/>
</dbReference>
<keyword evidence="2" id="KW-0539">Nucleus</keyword>
<comment type="caution">
    <text evidence="4">The sequence shown here is derived from an EMBL/GenBank/DDBJ whole genome shotgun (WGS) entry which is preliminary data.</text>
</comment>
<dbReference type="PANTHER" id="PTHR37534:SF20">
    <property type="entry name" value="PRO1A C6 ZINK-FINGER PROTEIN"/>
    <property type="match status" value="1"/>
</dbReference>
<proteinExistence type="predicted"/>
<sequence>MLRSSPVAGSGSFPESESEETDPLSLSLAITDLTPYVFPRDPGSPNRNRNNTLSLLPFPTPTFHFAQVRTPQLCRITQHYHPAGTPSTPSQAQLFSETTFVLHHPLINNQIACPHSQPPSDPSVHPYFTQTTSPLSTAAPRVLLLCLPLLLHNLTPSPLNHSWQKRSTSFSDQGTAASPAAPVASSATSSGQYCGYGPEKPPNPRKRRRKPVITPVSQQSMNVAGPSHAGHPTPTMVAGMEMVSPATSASGPSTVGVGSRLPFDPNEGGQIDWISTQTQKRLMVDPDEMLTFRHYIEHSDDLIAFNEKSSTFNPWVTIHAPLVFQNLPGVSRTTDALRTAVLAVGAVRLRFVDDPTNQKAASKVARQAHLKIMSLLEPILNNPNDHLEEIETTLAALLSVLVACTLAADNIWEEIMKISVKYINNLGGAAKLITNLKPQQNMLSVTRFALEQLAVRDIVACMTLGRRPSIIRQAFEPWFFEIERWSGRDVEWESVERMFGVSRSMVDVIARACSLIGISREAMVAPMPENTPRGLQDAANGLLTELQVWDHGFSYSPYHTRTQYGNHCYRHAMRIALMRDVMGLDRMDERVVSSASAIVELARELNFARGPTMNCEYAATPTTAGSQVYVGGDMGAPAPPPTAPPYASPYAQAPHPQVNGEPPSAVPRMPQPPQAVSSFQSGFHGFAPPSSALWV</sequence>
<accession>K1VTS2</accession>
<feature type="compositionally biased region" description="Low complexity" evidence="3">
    <location>
        <begin position="175"/>
        <end position="190"/>
    </location>
</feature>
<evidence type="ECO:0000313" key="4">
    <source>
        <dbReference type="EMBL" id="EKD00088.1"/>
    </source>
</evidence>
<dbReference type="Proteomes" id="UP000006757">
    <property type="component" value="Unassembled WGS sequence"/>
</dbReference>
<feature type="compositionally biased region" description="Pro residues" evidence="3">
    <location>
        <begin position="637"/>
        <end position="647"/>
    </location>
</feature>
<dbReference type="OrthoDB" id="5419315at2759"/>
<dbReference type="PANTHER" id="PTHR37534">
    <property type="entry name" value="TRANSCRIPTIONAL ACTIVATOR PROTEIN UGA3"/>
    <property type="match status" value="1"/>
</dbReference>